<feature type="compositionally biased region" description="Polar residues" evidence="1">
    <location>
        <begin position="132"/>
        <end position="147"/>
    </location>
</feature>
<evidence type="ECO:0000313" key="3">
    <source>
        <dbReference type="Proteomes" id="UP000799750"/>
    </source>
</evidence>
<evidence type="ECO:0000313" key="2">
    <source>
        <dbReference type="EMBL" id="KAF2496230.1"/>
    </source>
</evidence>
<organism evidence="2 3">
    <name type="scientific">Lophium mytilinum</name>
    <dbReference type="NCBI Taxonomy" id="390894"/>
    <lineage>
        <taxon>Eukaryota</taxon>
        <taxon>Fungi</taxon>
        <taxon>Dikarya</taxon>
        <taxon>Ascomycota</taxon>
        <taxon>Pezizomycotina</taxon>
        <taxon>Dothideomycetes</taxon>
        <taxon>Pleosporomycetidae</taxon>
        <taxon>Mytilinidiales</taxon>
        <taxon>Mytilinidiaceae</taxon>
        <taxon>Lophium</taxon>
    </lineage>
</organism>
<sequence length="261" mass="28895">MKALRGIEGPLETSLDPSLARRVVGRDRGTGLSPRLHLATAGGHAITWKPSRMFPPAVRNRQVRDSSFHGFNEARHSRKNRWLQHGGGGEGKRNTALAIKSQHQHRDRQQTPRAHPSLPSTCSCLAKCSISSVDTTSNPDTRPTRSTGPHHQRRRPKVRRQSSPCSCCYFGRPRRGPAFLQLGRSCSVARTGSAAALRRATLQLVSITQPNAAKITGAMTPCNAPSASRQLRPLMIRLYLLCSGLRRSRMFLSLDLLKWCK</sequence>
<name>A0A6A6QWJ1_9PEZI</name>
<dbReference type="AlphaFoldDB" id="A0A6A6QWJ1"/>
<protein>
    <submittedName>
        <fullName evidence="2">Uncharacterized protein</fullName>
    </submittedName>
</protein>
<gene>
    <name evidence="2" type="ORF">BU16DRAFT_370887</name>
</gene>
<keyword evidence="3" id="KW-1185">Reference proteome</keyword>
<dbReference type="EMBL" id="MU004188">
    <property type="protein sequence ID" value="KAF2496230.1"/>
    <property type="molecule type" value="Genomic_DNA"/>
</dbReference>
<dbReference type="Proteomes" id="UP000799750">
    <property type="component" value="Unassembled WGS sequence"/>
</dbReference>
<feature type="region of interest" description="Disordered" evidence="1">
    <location>
        <begin position="73"/>
        <end position="119"/>
    </location>
</feature>
<evidence type="ECO:0000256" key="1">
    <source>
        <dbReference type="SAM" id="MobiDB-lite"/>
    </source>
</evidence>
<feature type="compositionally biased region" description="Basic residues" evidence="1">
    <location>
        <begin position="148"/>
        <end position="158"/>
    </location>
</feature>
<reference evidence="2" key="1">
    <citation type="journal article" date="2020" name="Stud. Mycol.">
        <title>101 Dothideomycetes genomes: a test case for predicting lifestyles and emergence of pathogens.</title>
        <authorList>
            <person name="Haridas S."/>
            <person name="Albert R."/>
            <person name="Binder M."/>
            <person name="Bloem J."/>
            <person name="Labutti K."/>
            <person name="Salamov A."/>
            <person name="Andreopoulos B."/>
            <person name="Baker S."/>
            <person name="Barry K."/>
            <person name="Bills G."/>
            <person name="Bluhm B."/>
            <person name="Cannon C."/>
            <person name="Castanera R."/>
            <person name="Culley D."/>
            <person name="Daum C."/>
            <person name="Ezra D."/>
            <person name="Gonzalez J."/>
            <person name="Henrissat B."/>
            <person name="Kuo A."/>
            <person name="Liang C."/>
            <person name="Lipzen A."/>
            <person name="Lutzoni F."/>
            <person name="Magnuson J."/>
            <person name="Mondo S."/>
            <person name="Nolan M."/>
            <person name="Ohm R."/>
            <person name="Pangilinan J."/>
            <person name="Park H.-J."/>
            <person name="Ramirez L."/>
            <person name="Alfaro M."/>
            <person name="Sun H."/>
            <person name="Tritt A."/>
            <person name="Yoshinaga Y."/>
            <person name="Zwiers L.-H."/>
            <person name="Turgeon B."/>
            <person name="Goodwin S."/>
            <person name="Spatafora J."/>
            <person name="Crous P."/>
            <person name="Grigoriev I."/>
        </authorList>
    </citation>
    <scope>NUCLEOTIDE SEQUENCE</scope>
    <source>
        <strain evidence="2">CBS 269.34</strain>
    </source>
</reference>
<feature type="region of interest" description="Disordered" evidence="1">
    <location>
        <begin position="132"/>
        <end position="158"/>
    </location>
</feature>
<accession>A0A6A6QWJ1</accession>
<proteinExistence type="predicted"/>